<dbReference type="SUPFAM" id="SSF51445">
    <property type="entry name" value="(Trans)glycosidases"/>
    <property type="match status" value="1"/>
</dbReference>
<dbReference type="InterPro" id="IPR052177">
    <property type="entry name" value="Divisome_Glycosyl_Hydrolase"/>
</dbReference>
<dbReference type="Pfam" id="PF02638">
    <property type="entry name" value="GHL10"/>
    <property type="match status" value="1"/>
</dbReference>
<protein>
    <recommendedName>
        <fullName evidence="3">Glycosyl hydrolase-like 10 domain-containing protein</fullName>
    </recommendedName>
</protein>
<evidence type="ECO:0000256" key="2">
    <source>
        <dbReference type="SAM" id="SignalP"/>
    </source>
</evidence>
<gene>
    <name evidence="4" type="ORF">OA86_13035</name>
</gene>
<proteinExistence type="predicted"/>
<evidence type="ECO:0000256" key="1">
    <source>
        <dbReference type="ARBA" id="ARBA00022729"/>
    </source>
</evidence>
<feature type="domain" description="Glycosyl hydrolase-like 10" evidence="3">
    <location>
        <begin position="64"/>
        <end position="369"/>
    </location>
</feature>
<keyword evidence="5" id="KW-1185">Reference proteome</keyword>
<name>A0A0C1F7V3_9FLAO</name>
<dbReference type="Proteomes" id="UP000031473">
    <property type="component" value="Unassembled WGS sequence"/>
</dbReference>
<dbReference type="EMBL" id="JSYL01000012">
    <property type="protein sequence ID" value="KIA87968.1"/>
    <property type="molecule type" value="Genomic_DNA"/>
</dbReference>
<accession>A0A0C1F7V3</accession>
<evidence type="ECO:0000313" key="4">
    <source>
        <dbReference type="EMBL" id="KIA87968.1"/>
    </source>
</evidence>
<dbReference type="Gene3D" id="3.20.20.80">
    <property type="entry name" value="Glycosidases"/>
    <property type="match status" value="1"/>
</dbReference>
<dbReference type="OrthoDB" id="9773203at2"/>
<dbReference type="PANTHER" id="PTHR43405:SF1">
    <property type="entry name" value="GLYCOSYL HYDROLASE DIGH"/>
    <property type="match status" value="1"/>
</dbReference>
<dbReference type="RefSeq" id="WP_039354130.1">
    <property type="nucleotide sequence ID" value="NZ_FOLA01000006.1"/>
</dbReference>
<keyword evidence="1 2" id="KW-0732">Signal</keyword>
<organism evidence="4 5">
    <name type="scientific">Kaistella jeonii</name>
    <dbReference type="NCBI Taxonomy" id="266749"/>
    <lineage>
        <taxon>Bacteria</taxon>
        <taxon>Pseudomonadati</taxon>
        <taxon>Bacteroidota</taxon>
        <taxon>Flavobacteriia</taxon>
        <taxon>Flavobacteriales</taxon>
        <taxon>Weeksellaceae</taxon>
        <taxon>Chryseobacterium group</taxon>
        <taxon>Kaistella</taxon>
    </lineage>
</organism>
<dbReference type="AlphaFoldDB" id="A0A0C1F7V3"/>
<reference evidence="4 5" key="1">
    <citation type="submission" date="2014-10" db="EMBL/GenBank/DDBJ databases">
        <title>Kaistella jeonii genome.</title>
        <authorList>
            <person name="Clayton J.T."/>
            <person name="Newman J.D."/>
        </authorList>
    </citation>
    <scope>NUCLEOTIDE SEQUENCE [LARGE SCALE GENOMIC DNA]</scope>
    <source>
        <strain evidence="4 5">DSM 17048</strain>
    </source>
</reference>
<sequence>MSKYFSKVSLLLLFLLLIISACTTQKKPITKSTVKNTPSIPKNPKETPVKEEAIKLNLPEVNREFRAAWIATVANINWPSKNNLTSQQQKDEAIRILDLLKDANFNAVIFQARPSADAMYKSNLEPWSYFLTGEIGKAPTPYYDPLEFWITEAHKRGMELHVWLNPYRAQHTTGGPITSESIVKKMPEQIIKLKNGMFWMDPSDEKTQDHVSAVIKDLVKRYDIDAIHIDDYFYPYKEYNGGKDFPDSRTWNIYQKSGGNLSKADWRRGNVNKFIKRIHDEIKSEKSYVQFGISPFGIWKPGFPEGIKGSSQYDELYADAKLWLNQGWLDYFSPQLYWKNDGPQSFTSLLKWWESENTQKRHLYPGLNTVGLRDVSDRPAEIVRQINSTRNILKNAAGTIHYSVDGLSKNLTMYNAVKNSYKTKALVPQTPWIKTTSLDKPVLSIDNGSNSANAKWNARDNQNVFQWILYIKYGDTWETEILEKNIVYRSLPLNKNGKKLNTIALKSVDRLGNESDYDAKRL</sequence>
<dbReference type="PROSITE" id="PS51257">
    <property type="entry name" value="PROKAR_LIPOPROTEIN"/>
    <property type="match status" value="1"/>
</dbReference>
<dbReference type="InterPro" id="IPR017853">
    <property type="entry name" value="GH"/>
</dbReference>
<dbReference type="PANTHER" id="PTHR43405">
    <property type="entry name" value="GLYCOSYL HYDROLASE DIGH"/>
    <property type="match status" value="1"/>
</dbReference>
<dbReference type="InterPro" id="IPR003790">
    <property type="entry name" value="GHL10"/>
</dbReference>
<feature type="signal peptide" evidence="2">
    <location>
        <begin position="1"/>
        <end position="23"/>
    </location>
</feature>
<feature type="chain" id="PRO_5030004928" description="Glycosyl hydrolase-like 10 domain-containing protein" evidence="2">
    <location>
        <begin position="24"/>
        <end position="522"/>
    </location>
</feature>
<evidence type="ECO:0000313" key="5">
    <source>
        <dbReference type="Proteomes" id="UP000031473"/>
    </source>
</evidence>
<dbReference type="STRING" id="266749.SAMN05421876_10615"/>
<evidence type="ECO:0000259" key="3">
    <source>
        <dbReference type="Pfam" id="PF02638"/>
    </source>
</evidence>
<comment type="caution">
    <text evidence="4">The sequence shown here is derived from an EMBL/GenBank/DDBJ whole genome shotgun (WGS) entry which is preliminary data.</text>
</comment>